<feature type="transmembrane region" description="Helical" evidence="1">
    <location>
        <begin position="103"/>
        <end position="124"/>
    </location>
</feature>
<organism evidence="2 3">
    <name type="scientific">Aliikangiella maris</name>
    <dbReference type="NCBI Taxonomy" id="3162458"/>
    <lineage>
        <taxon>Bacteria</taxon>
        <taxon>Pseudomonadati</taxon>
        <taxon>Pseudomonadota</taxon>
        <taxon>Gammaproteobacteria</taxon>
        <taxon>Oceanospirillales</taxon>
        <taxon>Pleioneaceae</taxon>
        <taxon>Aliikangiella</taxon>
    </lineage>
</organism>
<evidence type="ECO:0000256" key="1">
    <source>
        <dbReference type="SAM" id="Phobius"/>
    </source>
</evidence>
<accession>A0ABV2BWF2</accession>
<name>A0ABV2BWF2_9GAMM</name>
<dbReference type="Proteomes" id="UP001548189">
    <property type="component" value="Unassembled WGS sequence"/>
</dbReference>
<dbReference type="Pfam" id="PF11158">
    <property type="entry name" value="DUF2938"/>
    <property type="match status" value="1"/>
</dbReference>
<reference evidence="2 3" key="1">
    <citation type="submission" date="2024-06" db="EMBL/GenBank/DDBJ databases">
        <authorList>
            <person name="Li F."/>
        </authorList>
    </citation>
    <scope>NUCLEOTIDE SEQUENCE [LARGE SCALE GENOMIC DNA]</scope>
    <source>
        <strain evidence="2 3">GXAS 311</strain>
    </source>
</reference>
<sequence>MIFNSDLLFDTVIIGVIATIVMDLWAFLQKKIFNIPSLNYALVGRWFLYFGKGKFTHNKIIDSAPMPGEMILGWIIHYLTGIIFAAVLLILVNQSWLSQPTPILPITFGIMTVLFPFLIMQPGFGFGVAASKTPAPNTARLRSLIAHTSFAVGLYLAAILNSLRYAA</sequence>
<comment type="caution">
    <text evidence="2">The sequence shown here is derived from an EMBL/GenBank/DDBJ whole genome shotgun (WGS) entry which is preliminary data.</text>
</comment>
<feature type="transmembrane region" description="Helical" evidence="1">
    <location>
        <begin position="144"/>
        <end position="163"/>
    </location>
</feature>
<evidence type="ECO:0000313" key="2">
    <source>
        <dbReference type="EMBL" id="MET1256274.1"/>
    </source>
</evidence>
<protein>
    <submittedName>
        <fullName evidence="2">DUF2938 domain-containing protein</fullName>
    </submittedName>
</protein>
<proteinExistence type="predicted"/>
<dbReference type="InterPro" id="IPR021329">
    <property type="entry name" value="DUF2938"/>
</dbReference>
<dbReference type="EMBL" id="JBEVCJ010000019">
    <property type="protein sequence ID" value="MET1256274.1"/>
    <property type="molecule type" value="Genomic_DNA"/>
</dbReference>
<keyword evidence="3" id="KW-1185">Reference proteome</keyword>
<keyword evidence="1" id="KW-1133">Transmembrane helix</keyword>
<feature type="transmembrane region" description="Helical" evidence="1">
    <location>
        <begin position="7"/>
        <end position="28"/>
    </location>
</feature>
<dbReference type="RefSeq" id="WP_353896861.1">
    <property type="nucleotide sequence ID" value="NZ_JBEVCJ010000019.1"/>
</dbReference>
<keyword evidence="1" id="KW-0472">Membrane</keyword>
<keyword evidence="1" id="KW-0812">Transmembrane</keyword>
<feature type="transmembrane region" description="Helical" evidence="1">
    <location>
        <begin position="71"/>
        <end position="91"/>
    </location>
</feature>
<gene>
    <name evidence="2" type="ORF">ABVT43_14125</name>
</gene>
<evidence type="ECO:0000313" key="3">
    <source>
        <dbReference type="Proteomes" id="UP001548189"/>
    </source>
</evidence>